<evidence type="ECO:0000313" key="4">
    <source>
        <dbReference type="EMBL" id="MBR0599377.1"/>
    </source>
</evidence>
<dbReference type="RefSeq" id="WP_227019509.1">
    <property type="nucleotide sequence ID" value="NZ_JAGSND010000012.1"/>
</dbReference>
<dbReference type="PANTHER" id="PTHR43479">
    <property type="entry name" value="ACREF/ENVCD OPERON REPRESSOR-RELATED"/>
    <property type="match status" value="1"/>
</dbReference>
<dbReference type="InterPro" id="IPR039532">
    <property type="entry name" value="TetR_C_Firmicutes"/>
</dbReference>
<evidence type="ECO:0000256" key="2">
    <source>
        <dbReference type="PROSITE-ProRule" id="PRU00335"/>
    </source>
</evidence>
<dbReference type="AlphaFoldDB" id="A0A8J8B347"/>
<dbReference type="PROSITE" id="PS50977">
    <property type="entry name" value="HTH_TETR_2"/>
    <property type="match status" value="1"/>
</dbReference>
<dbReference type="InterPro" id="IPR001647">
    <property type="entry name" value="HTH_TetR"/>
</dbReference>
<feature type="domain" description="HTH tetR-type" evidence="3">
    <location>
        <begin position="7"/>
        <end position="67"/>
    </location>
</feature>
<dbReference type="Pfam" id="PF00440">
    <property type="entry name" value="TetR_N"/>
    <property type="match status" value="1"/>
</dbReference>
<dbReference type="Proteomes" id="UP000675664">
    <property type="component" value="Unassembled WGS sequence"/>
</dbReference>
<accession>A0A8J8B347</accession>
<gene>
    <name evidence="4" type="ORF">KCX82_15935</name>
</gene>
<dbReference type="PANTHER" id="PTHR43479:SF7">
    <property type="entry name" value="TETR-FAMILY TRANSCRIPTIONAL REGULATOR"/>
    <property type="match status" value="1"/>
</dbReference>
<reference evidence="4" key="1">
    <citation type="submission" date="2021-04" db="EMBL/GenBank/DDBJ databases">
        <title>Sinoanaerobacter chloroacetimidivorans sp. nov., an obligate anaerobic bacterium isolated from anaerobic sludge.</title>
        <authorList>
            <person name="Bao Y."/>
        </authorList>
    </citation>
    <scope>NUCLEOTIDE SEQUENCE</scope>
    <source>
        <strain evidence="4">BAD-6</strain>
    </source>
</reference>
<sequence length="196" mass="23013">MYSGKTDLTKKAMAQSLKKFLSVKPLNKISIREIVEDSGLNRQTFYYHFQDIYELLEWMIDHEVVSTIKESENFLSWQDAGIYLLRYIQSNEALSLCIFHSVGRDSLKKFFYKDAFGICMRFLKENTKGIEYDEEDFQYLAHFYSISFASLLEDWVTNGMKRSPEEVIHILDLIVSGSARQALERFAEERKARETP</sequence>
<comment type="caution">
    <text evidence="4">The sequence shown here is derived from an EMBL/GenBank/DDBJ whole genome shotgun (WGS) entry which is preliminary data.</text>
</comment>
<dbReference type="Pfam" id="PF14278">
    <property type="entry name" value="TetR_C_8"/>
    <property type="match status" value="1"/>
</dbReference>
<keyword evidence="1 2" id="KW-0238">DNA-binding</keyword>
<evidence type="ECO:0000259" key="3">
    <source>
        <dbReference type="PROSITE" id="PS50977"/>
    </source>
</evidence>
<organism evidence="4 5">
    <name type="scientific">Sinanaerobacter chloroacetimidivorans</name>
    <dbReference type="NCBI Taxonomy" id="2818044"/>
    <lineage>
        <taxon>Bacteria</taxon>
        <taxon>Bacillati</taxon>
        <taxon>Bacillota</taxon>
        <taxon>Clostridia</taxon>
        <taxon>Peptostreptococcales</taxon>
        <taxon>Anaerovoracaceae</taxon>
        <taxon>Sinanaerobacter</taxon>
    </lineage>
</organism>
<feature type="DNA-binding region" description="H-T-H motif" evidence="2">
    <location>
        <begin position="30"/>
        <end position="49"/>
    </location>
</feature>
<evidence type="ECO:0000256" key="1">
    <source>
        <dbReference type="ARBA" id="ARBA00023125"/>
    </source>
</evidence>
<name>A0A8J8B347_9FIRM</name>
<protein>
    <submittedName>
        <fullName evidence="4">TetR/AcrR family transcriptional regulator C-terminal domain-containing protein</fullName>
    </submittedName>
</protein>
<keyword evidence="5" id="KW-1185">Reference proteome</keyword>
<evidence type="ECO:0000313" key="5">
    <source>
        <dbReference type="Proteomes" id="UP000675664"/>
    </source>
</evidence>
<dbReference type="InterPro" id="IPR009057">
    <property type="entry name" value="Homeodomain-like_sf"/>
</dbReference>
<dbReference type="EMBL" id="JAGSND010000012">
    <property type="protein sequence ID" value="MBR0599377.1"/>
    <property type="molecule type" value="Genomic_DNA"/>
</dbReference>
<dbReference type="InterPro" id="IPR050624">
    <property type="entry name" value="HTH-type_Tx_Regulator"/>
</dbReference>
<proteinExistence type="predicted"/>
<dbReference type="GO" id="GO:0003677">
    <property type="term" value="F:DNA binding"/>
    <property type="evidence" value="ECO:0007669"/>
    <property type="project" value="UniProtKB-UniRule"/>
</dbReference>
<dbReference type="Gene3D" id="1.10.357.10">
    <property type="entry name" value="Tetracycline Repressor, domain 2"/>
    <property type="match status" value="1"/>
</dbReference>
<reference evidence="4" key="2">
    <citation type="submission" date="2021-04" db="EMBL/GenBank/DDBJ databases">
        <authorList>
            <person name="Liu J."/>
        </authorList>
    </citation>
    <scope>NUCLEOTIDE SEQUENCE</scope>
    <source>
        <strain evidence="4">BAD-6</strain>
    </source>
</reference>
<dbReference type="SUPFAM" id="SSF46689">
    <property type="entry name" value="Homeodomain-like"/>
    <property type="match status" value="1"/>
</dbReference>